<dbReference type="CDD" id="cd03789">
    <property type="entry name" value="GT9_LPS_heptosyltransferase"/>
    <property type="match status" value="1"/>
</dbReference>
<gene>
    <name evidence="3" type="ORF">DXH78_11380</name>
</gene>
<dbReference type="AlphaFoldDB" id="A0A371BBY2"/>
<name>A0A371BBY2_9BRAD</name>
<proteinExistence type="predicted"/>
<dbReference type="InterPro" id="IPR051199">
    <property type="entry name" value="LPS_LOS_Heptosyltrfase"/>
</dbReference>
<dbReference type="OrthoDB" id="9797795at2"/>
<evidence type="ECO:0000256" key="2">
    <source>
        <dbReference type="ARBA" id="ARBA00022679"/>
    </source>
</evidence>
<keyword evidence="1" id="KW-0328">Glycosyltransferase</keyword>
<keyword evidence="4" id="KW-1185">Reference proteome</keyword>
<reference evidence="4" key="1">
    <citation type="submission" date="2018-08" db="EMBL/GenBank/DDBJ databases">
        <authorList>
            <person name="Kim S.-J."/>
            <person name="Jung G.-Y."/>
        </authorList>
    </citation>
    <scope>NUCLEOTIDE SEQUENCE [LARGE SCALE GENOMIC DNA]</scope>
    <source>
        <strain evidence="4">GY_H</strain>
    </source>
</reference>
<dbReference type="GO" id="GO:0005829">
    <property type="term" value="C:cytosol"/>
    <property type="evidence" value="ECO:0007669"/>
    <property type="project" value="TreeGrafter"/>
</dbReference>
<protein>
    <submittedName>
        <fullName evidence="3">Glycosyltransferase family 9 protein</fullName>
    </submittedName>
</protein>
<evidence type="ECO:0000313" key="3">
    <source>
        <dbReference type="EMBL" id="RDV05109.1"/>
    </source>
</evidence>
<accession>A0A371BBY2</accession>
<dbReference type="PANTHER" id="PTHR30160">
    <property type="entry name" value="TETRAACYLDISACCHARIDE 4'-KINASE-RELATED"/>
    <property type="match status" value="1"/>
</dbReference>
<comment type="caution">
    <text evidence="3">The sequence shown here is derived from an EMBL/GenBank/DDBJ whole genome shotgun (WGS) entry which is preliminary data.</text>
</comment>
<evidence type="ECO:0000256" key="1">
    <source>
        <dbReference type="ARBA" id="ARBA00022676"/>
    </source>
</evidence>
<organism evidence="3 4">
    <name type="scientific">Undibacter mobilis</name>
    <dbReference type="NCBI Taxonomy" id="2292256"/>
    <lineage>
        <taxon>Bacteria</taxon>
        <taxon>Pseudomonadati</taxon>
        <taxon>Pseudomonadota</taxon>
        <taxon>Alphaproteobacteria</taxon>
        <taxon>Hyphomicrobiales</taxon>
        <taxon>Nitrobacteraceae</taxon>
        <taxon>Undibacter</taxon>
    </lineage>
</organism>
<dbReference type="Pfam" id="PF01075">
    <property type="entry name" value="Glyco_transf_9"/>
    <property type="match status" value="1"/>
</dbReference>
<dbReference type="RefSeq" id="WP_115517136.1">
    <property type="nucleotide sequence ID" value="NZ_QRGO01000001.1"/>
</dbReference>
<dbReference type="Proteomes" id="UP000263993">
    <property type="component" value="Unassembled WGS sequence"/>
</dbReference>
<sequence>MTRIELPERPRILVVALRRLGDVLLTTPLIASLRKAWPDATIEALVFADTAGILAGNPDLDGVVTMPARRTFAQSLSLAMKLGRRYDLAVSTQSGDRPTFFAILAARHVVAPVEARASGAFKSRFLARAVPVAAGVHRVEDMLRLADTLGIERVPRLVPPAALPFEPRPSSAYAVIHAAPMFRYKQWTAQGWRAVAASLKARGLTVIATGGPAADERAYLDDIWQGTDVLRFDGKLSWGQLSGLLADAKVFIGPDTSVTHLAAACGCPTVALFGPTDPRLWGPWPVGGLSDMWADIGAVQQRGNVWLVQRAFPCTPCQLEGCERKLESYSACLDALAPQQVMTAIDEALGPLGR</sequence>
<dbReference type="EMBL" id="QRGO01000001">
    <property type="protein sequence ID" value="RDV05109.1"/>
    <property type="molecule type" value="Genomic_DNA"/>
</dbReference>
<dbReference type="InterPro" id="IPR002201">
    <property type="entry name" value="Glyco_trans_9"/>
</dbReference>
<dbReference type="PANTHER" id="PTHR30160:SF1">
    <property type="entry name" value="LIPOPOLYSACCHARIDE 1,2-N-ACETYLGLUCOSAMINETRANSFERASE-RELATED"/>
    <property type="match status" value="1"/>
</dbReference>
<dbReference type="GO" id="GO:0009244">
    <property type="term" value="P:lipopolysaccharide core region biosynthetic process"/>
    <property type="evidence" value="ECO:0007669"/>
    <property type="project" value="TreeGrafter"/>
</dbReference>
<dbReference type="GO" id="GO:0008713">
    <property type="term" value="F:ADP-heptose-lipopolysaccharide heptosyltransferase activity"/>
    <property type="evidence" value="ECO:0007669"/>
    <property type="project" value="TreeGrafter"/>
</dbReference>
<keyword evidence="2 3" id="KW-0808">Transferase</keyword>
<dbReference type="SUPFAM" id="SSF53756">
    <property type="entry name" value="UDP-Glycosyltransferase/glycogen phosphorylase"/>
    <property type="match status" value="1"/>
</dbReference>
<dbReference type="Gene3D" id="3.40.50.2000">
    <property type="entry name" value="Glycogen Phosphorylase B"/>
    <property type="match status" value="2"/>
</dbReference>
<evidence type="ECO:0000313" key="4">
    <source>
        <dbReference type="Proteomes" id="UP000263993"/>
    </source>
</evidence>